<feature type="compositionally biased region" description="Basic and acidic residues" evidence="3">
    <location>
        <begin position="50"/>
        <end position="60"/>
    </location>
</feature>
<dbReference type="Pfam" id="PF07690">
    <property type="entry name" value="MFS_1"/>
    <property type="match status" value="1"/>
</dbReference>
<reference evidence="6 7" key="1">
    <citation type="journal article" date="2016" name="Mol. Biol. Evol.">
        <title>Comparative Genomics of Early-Diverging Mushroom-Forming Fungi Provides Insights into the Origins of Lignocellulose Decay Capabilities.</title>
        <authorList>
            <person name="Nagy L.G."/>
            <person name="Riley R."/>
            <person name="Tritt A."/>
            <person name="Adam C."/>
            <person name="Daum C."/>
            <person name="Floudas D."/>
            <person name="Sun H."/>
            <person name="Yadav J.S."/>
            <person name="Pangilinan J."/>
            <person name="Larsson K.H."/>
            <person name="Matsuura K."/>
            <person name="Barry K."/>
            <person name="Labutti K."/>
            <person name="Kuo R."/>
            <person name="Ohm R.A."/>
            <person name="Bhattacharya S.S."/>
            <person name="Shirouzu T."/>
            <person name="Yoshinaga Y."/>
            <person name="Martin F.M."/>
            <person name="Grigoriev I.V."/>
            <person name="Hibbett D.S."/>
        </authorList>
    </citation>
    <scope>NUCLEOTIDE SEQUENCE [LARGE SCALE GENOMIC DNA]</scope>
    <source>
        <strain evidence="6 7">HHB10207 ss-3</strain>
    </source>
</reference>
<evidence type="ECO:0000313" key="7">
    <source>
        <dbReference type="Proteomes" id="UP000076798"/>
    </source>
</evidence>
<dbReference type="AlphaFoldDB" id="A0A166AU81"/>
<dbReference type="GO" id="GO:0016020">
    <property type="term" value="C:membrane"/>
    <property type="evidence" value="ECO:0007669"/>
    <property type="project" value="UniProtKB-SubCell"/>
</dbReference>
<feature type="transmembrane region" description="Helical" evidence="4">
    <location>
        <begin position="378"/>
        <end position="399"/>
    </location>
</feature>
<feature type="transmembrane region" description="Helical" evidence="4">
    <location>
        <begin position="246"/>
        <end position="265"/>
    </location>
</feature>
<accession>A0A166AU81</accession>
<evidence type="ECO:0000259" key="5">
    <source>
        <dbReference type="PROSITE" id="PS50850"/>
    </source>
</evidence>
<comment type="similarity">
    <text evidence="2">Belongs to the major facilitator superfamily. Monocarboxylate porter (TC 2.A.1.13) family.</text>
</comment>
<dbReference type="PANTHER" id="PTHR11360">
    <property type="entry name" value="MONOCARBOXYLATE TRANSPORTER"/>
    <property type="match status" value="1"/>
</dbReference>
<dbReference type="PROSITE" id="PS50850">
    <property type="entry name" value="MFS"/>
    <property type="match status" value="1"/>
</dbReference>
<dbReference type="GO" id="GO:0022857">
    <property type="term" value="F:transmembrane transporter activity"/>
    <property type="evidence" value="ECO:0007669"/>
    <property type="project" value="InterPro"/>
</dbReference>
<dbReference type="Gene3D" id="1.20.1250.20">
    <property type="entry name" value="MFS general substrate transporter like domains"/>
    <property type="match status" value="2"/>
</dbReference>
<dbReference type="Proteomes" id="UP000076798">
    <property type="component" value="Unassembled WGS sequence"/>
</dbReference>
<keyword evidence="4" id="KW-0472">Membrane</keyword>
<organism evidence="6 7">
    <name type="scientific">Sistotremastrum suecicum HHB10207 ss-3</name>
    <dbReference type="NCBI Taxonomy" id="1314776"/>
    <lineage>
        <taxon>Eukaryota</taxon>
        <taxon>Fungi</taxon>
        <taxon>Dikarya</taxon>
        <taxon>Basidiomycota</taxon>
        <taxon>Agaricomycotina</taxon>
        <taxon>Agaricomycetes</taxon>
        <taxon>Sistotremastrales</taxon>
        <taxon>Sistotremastraceae</taxon>
        <taxon>Sistotremastrum</taxon>
    </lineage>
</organism>
<feature type="region of interest" description="Disordered" evidence="3">
    <location>
        <begin position="50"/>
        <end position="69"/>
    </location>
</feature>
<feature type="transmembrane region" description="Helical" evidence="4">
    <location>
        <begin position="173"/>
        <end position="195"/>
    </location>
</feature>
<feature type="transmembrane region" description="Helical" evidence="4">
    <location>
        <begin position="117"/>
        <end position="136"/>
    </location>
</feature>
<dbReference type="OrthoDB" id="6499973at2759"/>
<proteinExistence type="inferred from homology"/>
<feature type="transmembrane region" description="Helical" evidence="4">
    <location>
        <begin position="286"/>
        <end position="309"/>
    </location>
</feature>
<feature type="region of interest" description="Disordered" evidence="3">
    <location>
        <begin position="1"/>
        <end position="41"/>
    </location>
</feature>
<evidence type="ECO:0000313" key="6">
    <source>
        <dbReference type="EMBL" id="KZT35680.1"/>
    </source>
</evidence>
<evidence type="ECO:0000256" key="3">
    <source>
        <dbReference type="SAM" id="MobiDB-lite"/>
    </source>
</evidence>
<dbReference type="EMBL" id="KV428131">
    <property type="protein sequence ID" value="KZT35680.1"/>
    <property type="molecule type" value="Genomic_DNA"/>
</dbReference>
<keyword evidence="4" id="KW-1133">Transmembrane helix</keyword>
<keyword evidence="7" id="KW-1185">Reference proteome</keyword>
<gene>
    <name evidence="6" type="ORF">SISSUDRAFT_1051013</name>
</gene>
<name>A0A166AU81_9AGAM</name>
<protein>
    <submittedName>
        <fullName evidence="6">MFS general substrate transporter</fullName>
    </submittedName>
</protein>
<comment type="subcellular location">
    <subcellularLocation>
        <location evidence="1">Membrane</location>
        <topology evidence="1">Multi-pass membrane protein</topology>
    </subcellularLocation>
</comment>
<dbReference type="InterPro" id="IPR011701">
    <property type="entry name" value="MFS"/>
</dbReference>
<feature type="transmembrane region" description="Helical" evidence="4">
    <location>
        <begin position="207"/>
        <end position="226"/>
    </location>
</feature>
<dbReference type="InterPro" id="IPR020846">
    <property type="entry name" value="MFS_dom"/>
</dbReference>
<evidence type="ECO:0000256" key="2">
    <source>
        <dbReference type="ARBA" id="ARBA00006727"/>
    </source>
</evidence>
<feature type="transmembrane region" description="Helical" evidence="4">
    <location>
        <begin position="77"/>
        <end position="97"/>
    </location>
</feature>
<feature type="domain" description="Major facilitator superfamily (MFS) profile" evidence="5">
    <location>
        <begin position="77"/>
        <end position="470"/>
    </location>
</feature>
<feature type="transmembrane region" description="Helical" evidence="4">
    <location>
        <begin position="321"/>
        <end position="339"/>
    </location>
</feature>
<feature type="transmembrane region" description="Helical" evidence="4">
    <location>
        <begin position="449"/>
        <end position="468"/>
    </location>
</feature>
<dbReference type="SUPFAM" id="SSF103473">
    <property type="entry name" value="MFS general substrate transporter"/>
    <property type="match status" value="1"/>
</dbReference>
<dbReference type="InterPro" id="IPR050327">
    <property type="entry name" value="Proton-linked_MCT"/>
</dbReference>
<feature type="transmembrane region" description="Helical" evidence="4">
    <location>
        <begin position="411"/>
        <end position="429"/>
    </location>
</feature>
<dbReference type="InterPro" id="IPR036259">
    <property type="entry name" value="MFS_trans_sf"/>
</dbReference>
<evidence type="ECO:0000256" key="4">
    <source>
        <dbReference type="SAM" id="Phobius"/>
    </source>
</evidence>
<keyword evidence="4" id="KW-0812">Transmembrane</keyword>
<feature type="transmembrane region" description="Helical" evidence="4">
    <location>
        <begin position="351"/>
        <end position="372"/>
    </location>
</feature>
<dbReference type="PANTHER" id="PTHR11360:SF234">
    <property type="entry name" value="MFS-TYPE TRANSPORTER DBAD-RELATED"/>
    <property type="match status" value="1"/>
</dbReference>
<sequence>MTDSFPSQTEPHRDVPAPSIKEPLPSTVDLENSATDVTVTRSTTLSLSKEFDQSDLEKKPQAQLAPTIQPREGGRKAWMTVFGAFLIQAVTIGHVTAFGVYEEFYKQDRLRTTSPSAISWIGSTQLALLFGLGLATGPLMDKGHFKKLVYTSTLLYAIGEFTLSLTQENKFNQIFLSQGLCMGLAMGLTYSPSLVINGYYFQTRKRALAMGIATCGSAVGGVVQPIMLNNLLANGTSFANTVRVNAAMNTGLLLIACIMMSDPRTRESFATKKTPVNLGAFFRDMNYVFLVVGGFAVGFGLFFPSIYIQLFCITKGFPQTFSFYSLSILNGTSLVGRIIPSIISDRYTGPVPMIVAMAFGLSFTLFGFLGIADRDVGGLTAVTVIFGFFYGGFTSLLGPTFASTAKNGGEIGARIGMAVAVGGAIPSLVSAPINGALLTNNYHWNRPILLSGAVTVIGSILMLLERFVHQSWLKKGSSAPLTCSKSIPDERENASAMTLSASKMDTC</sequence>
<evidence type="ECO:0000256" key="1">
    <source>
        <dbReference type="ARBA" id="ARBA00004141"/>
    </source>
</evidence>